<dbReference type="EMBL" id="KQ964249">
    <property type="protein sequence ID" value="KXJ92245.1"/>
    <property type="molecule type" value="Genomic_DNA"/>
</dbReference>
<dbReference type="OrthoDB" id="5213862at2759"/>
<feature type="compositionally biased region" description="Polar residues" evidence="1">
    <location>
        <begin position="30"/>
        <end position="39"/>
    </location>
</feature>
<accession>A0A136J504</accession>
<reference evidence="3" key="1">
    <citation type="submission" date="2016-02" db="EMBL/GenBank/DDBJ databases">
        <title>Draft genome sequence of Microdochium bolleyi, a fungal endophyte of beachgrass.</title>
        <authorList>
            <consortium name="DOE Joint Genome Institute"/>
            <person name="David A.S."/>
            <person name="May G."/>
            <person name="Haridas S."/>
            <person name="Lim J."/>
            <person name="Wang M."/>
            <person name="Labutti K."/>
            <person name="Lipzen A."/>
            <person name="Barry K."/>
            <person name="Grigoriev I.V."/>
        </authorList>
    </citation>
    <scope>NUCLEOTIDE SEQUENCE [LARGE SCALE GENOMIC DNA]</scope>
    <source>
        <strain evidence="3">J235TASD1</strain>
    </source>
</reference>
<protein>
    <submittedName>
        <fullName evidence="2">Uncharacterized protein</fullName>
    </submittedName>
</protein>
<name>A0A136J504_9PEZI</name>
<dbReference type="STRING" id="196109.A0A136J504"/>
<feature type="region of interest" description="Disordered" evidence="1">
    <location>
        <begin position="222"/>
        <end position="263"/>
    </location>
</feature>
<gene>
    <name evidence="2" type="ORF">Micbo1qcDRAFT_162424</name>
</gene>
<feature type="compositionally biased region" description="Polar residues" evidence="1">
    <location>
        <begin position="222"/>
        <end position="233"/>
    </location>
</feature>
<organism evidence="2 3">
    <name type="scientific">Microdochium bolleyi</name>
    <dbReference type="NCBI Taxonomy" id="196109"/>
    <lineage>
        <taxon>Eukaryota</taxon>
        <taxon>Fungi</taxon>
        <taxon>Dikarya</taxon>
        <taxon>Ascomycota</taxon>
        <taxon>Pezizomycotina</taxon>
        <taxon>Sordariomycetes</taxon>
        <taxon>Xylariomycetidae</taxon>
        <taxon>Xylariales</taxon>
        <taxon>Microdochiaceae</taxon>
        <taxon>Microdochium</taxon>
    </lineage>
</organism>
<evidence type="ECO:0000256" key="1">
    <source>
        <dbReference type="SAM" id="MobiDB-lite"/>
    </source>
</evidence>
<evidence type="ECO:0000313" key="3">
    <source>
        <dbReference type="Proteomes" id="UP000070501"/>
    </source>
</evidence>
<sequence>MWVAVEALAQPQTPSLALEDYSRSAGASPARSTSPIPNDTDQFRHLVDVEIEIRPSHQCKLLRLVDGTGARPLMASKSDPAVISSTIDLSDMRQNGLLILALVELPPVFSITSSPPLSSSSSLLADLEVHLGSHMVQYMSVQLKTRLAAPPFAPGIGSSFDIPRRVGAKGLVRRHDSASIWASANTRSSPGLFPIIAAHWGLHKAHEAIHNHMLIMAHTSPESCRNDQTTNVRPQVRKSTNEIEAARVPQRRTSLQRTPSPQPVLDRAQQIWMTIKRAHSGDHPDMAAATIRRDLSRNYGSVAPARASFLSIDETASARGDLSNKVGGHGKENCRPKDMIASVWRRHPQS</sequence>
<keyword evidence="3" id="KW-1185">Reference proteome</keyword>
<feature type="region of interest" description="Disordered" evidence="1">
    <location>
        <begin position="20"/>
        <end position="39"/>
    </location>
</feature>
<dbReference type="InParanoid" id="A0A136J504"/>
<evidence type="ECO:0000313" key="2">
    <source>
        <dbReference type="EMBL" id="KXJ92245.1"/>
    </source>
</evidence>
<dbReference type="Proteomes" id="UP000070501">
    <property type="component" value="Unassembled WGS sequence"/>
</dbReference>
<dbReference type="AlphaFoldDB" id="A0A136J504"/>
<proteinExistence type="predicted"/>